<reference evidence="5 6" key="1">
    <citation type="journal article" date="2024" name="G3 (Bethesda)">
        <title>Genome assembly of Hibiscus sabdariffa L. provides insights into metabolisms of medicinal natural products.</title>
        <authorList>
            <person name="Kim T."/>
        </authorList>
    </citation>
    <scope>NUCLEOTIDE SEQUENCE [LARGE SCALE GENOMIC DNA]</scope>
    <source>
        <strain evidence="5">TK-2024</strain>
        <tissue evidence="5">Old leaves</tissue>
    </source>
</reference>
<evidence type="ECO:0000313" key="6">
    <source>
        <dbReference type="Proteomes" id="UP001472677"/>
    </source>
</evidence>
<dbReference type="Pfam" id="PF02984">
    <property type="entry name" value="Cyclin_C"/>
    <property type="match status" value="1"/>
</dbReference>
<dbReference type="Gene3D" id="1.10.472.10">
    <property type="entry name" value="Cyclin-like"/>
    <property type="match status" value="1"/>
</dbReference>
<organism evidence="5 6">
    <name type="scientific">Hibiscus sabdariffa</name>
    <name type="common">roselle</name>
    <dbReference type="NCBI Taxonomy" id="183260"/>
    <lineage>
        <taxon>Eukaryota</taxon>
        <taxon>Viridiplantae</taxon>
        <taxon>Streptophyta</taxon>
        <taxon>Embryophyta</taxon>
        <taxon>Tracheophyta</taxon>
        <taxon>Spermatophyta</taxon>
        <taxon>Magnoliopsida</taxon>
        <taxon>eudicotyledons</taxon>
        <taxon>Gunneridae</taxon>
        <taxon>Pentapetalae</taxon>
        <taxon>rosids</taxon>
        <taxon>malvids</taxon>
        <taxon>Malvales</taxon>
        <taxon>Malvaceae</taxon>
        <taxon>Malvoideae</taxon>
        <taxon>Hibiscus</taxon>
    </lineage>
</organism>
<dbReference type="SUPFAM" id="SSF47954">
    <property type="entry name" value="Cyclin-like"/>
    <property type="match status" value="2"/>
</dbReference>
<evidence type="ECO:0000259" key="4">
    <source>
        <dbReference type="SMART" id="SM01332"/>
    </source>
</evidence>
<keyword evidence="6" id="KW-1185">Reference proteome</keyword>
<keyword evidence="3" id="KW-0131">Cell cycle</keyword>
<evidence type="ECO:0000256" key="1">
    <source>
        <dbReference type="ARBA" id="ARBA00022618"/>
    </source>
</evidence>
<dbReference type="SMART" id="SM01332">
    <property type="entry name" value="Cyclin_C"/>
    <property type="match status" value="1"/>
</dbReference>
<dbReference type="CDD" id="cd20544">
    <property type="entry name" value="CYCLIN_AtCycD-like_rpt2"/>
    <property type="match status" value="1"/>
</dbReference>
<keyword evidence="1" id="KW-0132">Cell division</keyword>
<gene>
    <name evidence="5" type="ORF">V6N12_042197</name>
</gene>
<keyword evidence="2" id="KW-0195">Cyclin</keyword>
<dbReference type="InterPro" id="IPR039361">
    <property type="entry name" value="Cyclin"/>
</dbReference>
<feature type="domain" description="Cyclin C-terminal" evidence="4">
    <location>
        <begin position="79"/>
        <end position="199"/>
    </location>
</feature>
<dbReference type="InterPro" id="IPR006671">
    <property type="entry name" value="Cyclin_N"/>
</dbReference>
<sequence>MHAILTKIMLHLDVSCSKLRHGFYDFIAISCVSLASKLSETDFSLTDFRGDGGFVFDAKTIERMEYAILGALKWRMRSITPFSFIPFFTSFFKLKDPLLRQALNSGAVEIIFKAQTNVKFLEFKPSIIAASALLSASNELFPSQFPCFHKEISSCLYVHKENMLKCYNWMEEMGKGSDGSMFDMVSSSMQHGSQCAGPAVFMFRK</sequence>
<accession>A0ABR2EE29</accession>
<evidence type="ECO:0000256" key="3">
    <source>
        <dbReference type="ARBA" id="ARBA00023306"/>
    </source>
</evidence>
<protein>
    <recommendedName>
        <fullName evidence="4">Cyclin C-terminal domain-containing protein</fullName>
    </recommendedName>
</protein>
<dbReference type="InterPro" id="IPR004367">
    <property type="entry name" value="Cyclin_C-dom"/>
</dbReference>
<dbReference type="EMBL" id="JBBPBM010000015">
    <property type="protein sequence ID" value="KAK8558905.1"/>
    <property type="molecule type" value="Genomic_DNA"/>
</dbReference>
<dbReference type="InterPro" id="IPR036915">
    <property type="entry name" value="Cyclin-like_sf"/>
</dbReference>
<evidence type="ECO:0000313" key="5">
    <source>
        <dbReference type="EMBL" id="KAK8558905.1"/>
    </source>
</evidence>
<dbReference type="Pfam" id="PF00134">
    <property type="entry name" value="Cyclin_N"/>
    <property type="match status" value="1"/>
</dbReference>
<dbReference type="PANTHER" id="PTHR10177">
    <property type="entry name" value="CYCLINS"/>
    <property type="match status" value="1"/>
</dbReference>
<name>A0ABR2EE29_9ROSI</name>
<comment type="caution">
    <text evidence="5">The sequence shown here is derived from an EMBL/GenBank/DDBJ whole genome shotgun (WGS) entry which is preliminary data.</text>
</comment>
<proteinExistence type="predicted"/>
<evidence type="ECO:0000256" key="2">
    <source>
        <dbReference type="ARBA" id="ARBA00023127"/>
    </source>
</evidence>
<dbReference type="Proteomes" id="UP001472677">
    <property type="component" value="Unassembled WGS sequence"/>
</dbReference>